<comment type="caution">
    <text evidence="1">The sequence shown here is derived from an EMBL/GenBank/DDBJ whole genome shotgun (WGS) entry which is preliminary data.</text>
</comment>
<evidence type="ECO:0000313" key="1">
    <source>
        <dbReference type="EMBL" id="KAH6593990.1"/>
    </source>
</evidence>
<dbReference type="Proteomes" id="UP001648503">
    <property type="component" value="Unassembled WGS sequence"/>
</dbReference>
<sequence>MSSLEKQTILSTNCTISSSNPNQQISPDQELATIIPTYSAMQFSTIFISAITVIASVHSASIPALDASAPSQVALEARSYNDPNSGSNLEKRSPGYGHSSGFNHQMGGWGGGSHWVQPQMQFVHQQMFPQQQFIHSQQSWY</sequence>
<evidence type="ECO:0000313" key="2">
    <source>
        <dbReference type="Proteomes" id="UP001648503"/>
    </source>
</evidence>
<protein>
    <submittedName>
        <fullName evidence="1">Uncharacterized protein</fullName>
    </submittedName>
</protein>
<dbReference type="EMBL" id="JAFCIX010000340">
    <property type="protein sequence ID" value="KAH6593990.1"/>
    <property type="molecule type" value="Genomic_DNA"/>
</dbReference>
<organism evidence="1 2">
    <name type="scientific">Batrachochytrium salamandrivorans</name>
    <dbReference type="NCBI Taxonomy" id="1357716"/>
    <lineage>
        <taxon>Eukaryota</taxon>
        <taxon>Fungi</taxon>
        <taxon>Fungi incertae sedis</taxon>
        <taxon>Chytridiomycota</taxon>
        <taxon>Chytridiomycota incertae sedis</taxon>
        <taxon>Chytridiomycetes</taxon>
        <taxon>Rhizophydiales</taxon>
        <taxon>Rhizophydiales incertae sedis</taxon>
        <taxon>Batrachochytrium</taxon>
    </lineage>
</organism>
<reference evidence="1 2" key="1">
    <citation type="submission" date="2021-02" db="EMBL/GenBank/DDBJ databases">
        <title>Variation within the Batrachochytrium salamandrivorans European outbreak.</title>
        <authorList>
            <person name="Kelly M."/>
            <person name="Pasmans F."/>
            <person name="Shea T.P."/>
            <person name="Munoz J.F."/>
            <person name="Carranza S."/>
            <person name="Cuomo C.A."/>
            <person name="Martel A."/>
        </authorList>
    </citation>
    <scope>NUCLEOTIDE SEQUENCE [LARGE SCALE GENOMIC DNA]</scope>
    <source>
        <strain evidence="1 2">AMFP18/2</strain>
    </source>
</reference>
<proteinExistence type="predicted"/>
<gene>
    <name evidence="1" type="ORF">BASA50_006899</name>
</gene>
<accession>A0ABQ8FBA0</accession>
<keyword evidence="2" id="KW-1185">Reference proteome</keyword>
<name>A0ABQ8FBA0_9FUNG</name>